<dbReference type="InterPro" id="IPR003448">
    <property type="entry name" value="Mopterin_biosynth_MoaE"/>
</dbReference>
<dbReference type="CDD" id="cd00756">
    <property type="entry name" value="MoaE"/>
    <property type="match status" value="1"/>
</dbReference>
<dbReference type="PANTHER" id="PTHR23404">
    <property type="entry name" value="MOLYBDOPTERIN SYNTHASE RELATED"/>
    <property type="match status" value="1"/>
</dbReference>
<dbReference type="Proteomes" id="UP000294480">
    <property type="component" value="Unassembled WGS sequence"/>
</dbReference>
<dbReference type="UniPathway" id="UPA00344"/>
<evidence type="ECO:0000313" key="12">
    <source>
        <dbReference type="EMBL" id="TDR31533.1"/>
    </source>
</evidence>
<protein>
    <recommendedName>
        <fullName evidence="4">Molybdopterin synthase catalytic subunit</fullName>
        <ecNumber evidence="3">2.8.1.12</ecNumber>
    </recommendedName>
    <alternativeName>
        <fullName evidence="9">MPT synthase subunit 2</fullName>
    </alternativeName>
    <alternativeName>
        <fullName evidence="7">Molybdenum cofactor biosynthesis protein E</fullName>
    </alternativeName>
    <alternativeName>
        <fullName evidence="8">Molybdopterin-converting factor large subunit</fullName>
    </alternativeName>
    <alternativeName>
        <fullName evidence="10">Molybdopterin-converting factor subunit 2</fullName>
    </alternativeName>
</protein>
<evidence type="ECO:0000256" key="11">
    <source>
        <dbReference type="ARBA" id="ARBA00049878"/>
    </source>
</evidence>
<evidence type="ECO:0000313" key="13">
    <source>
        <dbReference type="Proteomes" id="UP000294480"/>
    </source>
</evidence>
<comment type="subunit">
    <text evidence="6">Heterotetramer of 2 MoaD subunits and 2 MoaE subunits. Also stable as homodimer. The enzyme changes between these two forms during catalysis.</text>
</comment>
<name>A0A4R6Y849_9BURK</name>
<evidence type="ECO:0000256" key="3">
    <source>
        <dbReference type="ARBA" id="ARBA00011950"/>
    </source>
</evidence>
<proteinExistence type="inferred from homology"/>
<dbReference type="RefSeq" id="WP_133619939.1">
    <property type="nucleotide sequence ID" value="NZ_SNZE01000009.1"/>
</dbReference>
<evidence type="ECO:0000256" key="9">
    <source>
        <dbReference type="ARBA" id="ARBA00030781"/>
    </source>
</evidence>
<dbReference type="InterPro" id="IPR036563">
    <property type="entry name" value="MoaE_sf"/>
</dbReference>
<gene>
    <name evidence="12" type="ORF">DFR44_10950</name>
</gene>
<keyword evidence="5" id="KW-0501">Molybdenum cofactor biosynthesis</keyword>
<accession>A0A4R6Y849</accession>
<dbReference type="SUPFAM" id="SSF54690">
    <property type="entry name" value="Molybdopterin synthase subunit MoaE"/>
    <property type="match status" value="1"/>
</dbReference>
<keyword evidence="13" id="KW-1185">Reference proteome</keyword>
<evidence type="ECO:0000256" key="7">
    <source>
        <dbReference type="ARBA" id="ARBA00029745"/>
    </source>
</evidence>
<dbReference type="GO" id="GO:0030366">
    <property type="term" value="F:molybdopterin synthase activity"/>
    <property type="evidence" value="ECO:0007669"/>
    <property type="project" value="UniProtKB-EC"/>
</dbReference>
<evidence type="ECO:0000256" key="4">
    <source>
        <dbReference type="ARBA" id="ARBA00013858"/>
    </source>
</evidence>
<dbReference type="Gene3D" id="3.90.1170.40">
    <property type="entry name" value="Molybdopterin biosynthesis MoaE subunit"/>
    <property type="match status" value="1"/>
</dbReference>
<dbReference type="Pfam" id="PF02391">
    <property type="entry name" value="MoaE"/>
    <property type="match status" value="1"/>
</dbReference>
<dbReference type="EMBL" id="SNZE01000009">
    <property type="protein sequence ID" value="TDR31533.1"/>
    <property type="molecule type" value="Genomic_DNA"/>
</dbReference>
<evidence type="ECO:0000256" key="10">
    <source>
        <dbReference type="ARBA" id="ARBA00032474"/>
    </source>
</evidence>
<dbReference type="EC" id="2.8.1.12" evidence="3"/>
<sequence>MVPAFWRDIRIQTEAFDLGEEERELRQYAHDAGALVAFQGMVREFDYEEDAKRVDYLFLEHYPEVTENEMARIIDEASNRWTLSGVRVIHRVGELRATDVIVLVLICSRHRKDAFAAAEFIMDYLKTQAPFWKREHLANGEQHWVEAKANDTQALQKWQNSISTTHRD</sequence>
<comment type="similarity">
    <text evidence="2">Belongs to the MoaE family.</text>
</comment>
<dbReference type="GO" id="GO:0006777">
    <property type="term" value="P:Mo-molybdopterin cofactor biosynthetic process"/>
    <property type="evidence" value="ECO:0007669"/>
    <property type="project" value="UniProtKB-KW"/>
</dbReference>
<dbReference type="AlphaFoldDB" id="A0A4R6Y849"/>
<dbReference type="OrthoDB" id="9803224at2"/>
<comment type="catalytic activity">
    <reaction evidence="11">
        <text>2 [molybdopterin-synthase sulfur-carrier protein]-C-terminal-Gly-aminoethanethioate + cyclic pyranopterin phosphate + H2O = molybdopterin + 2 [molybdopterin-synthase sulfur-carrier protein]-C-terminal Gly-Gly + 2 H(+)</text>
        <dbReference type="Rhea" id="RHEA:26333"/>
        <dbReference type="Rhea" id="RHEA-COMP:12202"/>
        <dbReference type="Rhea" id="RHEA-COMP:19907"/>
        <dbReference type="ChEBI" id="CHEBI:15377"/>
        <dbReference type="ChEBI" id="CHEBI:15378"/>
        <dbReference type="ChEBI" id="CHEBI:58698"/>
        <dbReference type="ChEBI" id="CHEBI:59648"/>
        <dbReference type="ChEBI" id="CHEBI:90778"/>
        <dbReference type="ChEBI" id="CHEBI:232372"/>
        <dbReference type="EC" id="2.8.1.12"/>
    </reaction>
</comment>
<comment type="pathway">
    <text evidence="1">Cofactor biosynthesis; molybdopterin biosynthesis.</text>
</comment>
<evidence type="ECO:0000256" key="8">
    <source>
        <dbReference type="ARBA" id="ARBA00030407"/>
    </source>
</evidence>
<evidence type="ECO:0000256" key="6">
    <source>
        <dbReference type="ARBA" id="ARBA00026066"/>
    </source>
</evidence>
<comment type="caution">
    <text evidence="12">The sequence shown here is derived from an EMBL/GenBank/DDBJ whole genome shotgun (WGS) entry which is preliminary data.</text>
</comment>
<evidence type="ECO:0000256" key="2">
    <source>
        <dbReference type="ARBA" id="ARBA00005426"/>
    </source>
</evidence>
<evidence type="ECO:0000256" key="1">
    <source>
        <dbReference type="ARBA" id="ARBA00005046"/>
    </source>
</evidence>
<organism evidence="12 13">
    <name type="scientific">Hydromonas duriensis</name>
    <dbReference type="NCBI Taxonomy" id="1527608"/>
    <lineage>
        <taxon>Bacteria</taxon>
        <taxon>Pseudomonadati</taxon>
        <taxon>Pseudomonadota</taxon>
        <taxon>Betaproteobacteria</taxon>
        <taxon>Burkholderiales</taxon>
        <taxon>Burkholderiaceae</taxon>
        <taxon>Hydromonas</taxon>
    </lineage>
</organism>
<reference evidence="12 13" key="1">
    <citation type="submission" date="2019-03" db="EMBL/GenBank/DDBJ databases">
        <title>Genomic Encyclopedia of Type Strains, Phase IV (KMG-IV): sequencing the most valuable type-strain genomes for metagenomic binning, comparative biology and taxonomic classification.</title>
        <authorList>
            <person name="Goeker M."/>
        </authorList>
    </citation>
    <scope>NUCLEOTIDE SEQUENCE [LARGE SCALE GENOMIC DNA]</scope>
    <source>
        <strain evidence="12 13">DSM 102852</strain>
    </source>
</reference>
<evidence type="ECO:0000256" key="5">
    <source>
        <dbReference type="ARBA" id="ARBA00023150"/>
    </source>
</evidence>